<dbReference type="Proteomes" id="UP000334990">
    <property type="component" value="Unassembled WGS sequence"/>
</dbReference>
<proteinExistence type="predicted"/>
<gene>
    <name evidence="2" type="ORF">Acor_18130</name>
</gene>
<dbReference type="EMBL" id="BLAD01000041">
    <property type="protein sequence ID" value="GER99749.1"/>
    <property type="molecule type" value="Genomic_DNA"/>
</dbReference>
<dbReference type="InterPro" id="IPR028994">
    <property type="entry name" value="Integrin_alpha_N"/>
</dbReference>
<dbReference type="PANTHER" id="PTHR46580:SF2">
    <property type="entry name" value="MAM DOMAIN-CONTAINING PROTEIN"/>
    <property type="match status" value="1"/>
</dbReference>
<accession>A0A5M3VV16</accession>
<organism evidence="2 3">
    <name type="scientific">Acrocarpospora corrugata</name>
    <dbReference type="NCBI Taxonomy" id="35763"/>
    <lineage>
        <taxon>Bacteria</taxon>
        <taxon>Bacillati</taxon>
        <taxon>Actinomycetota</taxon>
        <taxon>Actinomycetes</taxon>
        <taxon>Streptosporangiales</taxon>
        <taxon>Streptosporangiaceae</taxon>
        <taxon>Acrocarpospora</taxon>
    </lineage>
</organism>
<protein>
    <recommendedName>
        <fullName evidence="4">VCBS repeat-containing protein</fullName>
    </recommendedName>
</protein>
<dbReference type="InterPro" id="IPR013517">
    <property type="entry name" value="FG-GAP"/>
</dbReference>
<keyword evidence="3" id="KW-1185">Reference proteome</keyword>
<evidence type="ECO:0008006" key="4">
    <source>
        <dbReference type="Google" id="ProtNLM"/>
    </source>
</evidence>
<name>A0A5M3VV16_9ACTN</name>
<dbReference type="Gene3D" id="2.130.10.130">
    <property type="entry name" value="Integrin alpha, N-terminal"/>
    <property type="match status" value="1"/>
</dbReference>
<dbReference type="Pfam" id="PF13517">
    <property type="entry name" value="FG-GAP_3"/>
    <property type="match status" value="1"/>
</dbReference>
<reference evidence="2 3" key="1">
    <citation type="submission" date="2019-10" db="EMBL/GenBank/DDBJ databases">
        <title>Whole genome shotgun sequence of Acrocarpospora corrugata NBRC 13972.</title>
        <authorList>
            <person name="Ichikawa N."/>
            <person name="Kimura A."/>
            <person name="Kitahashi Y."/>
            <person name="Komaki H."/>
            <person name="Oguchi A."/>
        </authorList>
    </citation>
    <scope>NUCLEOTIDE SEQUENCE [LARGE SCALE GENOMIC DNA]</scope>
    <source>
        <strain evidence="2 3">NBRC 13972</strain>
    </source>
</reference>
<comment type="caution">
    <text evidence="2">The sequence shown here is derived from an EMBL/GenBank/DDBJ whole genome shotgun (WGS) entry which is preliminary data.</text>
</comment>
<sequence length="342" mass="36283">MGQLGHRLDRQALPRDFDNDGYDDLAMTGPSEWSTLPVAFSRGDGTFGISNAPIGGGWAIWAADPKAKIAVGDVNNDKRADLIMTGPDNWFGVVKVALSKGDGTFNVVDYSVPGDWYLWAGDPAARIAAGDVNADGLTDLMLTGPTHWTTLPVAFATTNYSFTVTNQPVSSTWRNWVADPSAEVGSGDFNGDGKADLTQMGSDALGHGVHHLLSRGDGTFTTQNLGGYVNQSSKPALIGNYHRNQNLSERDDFLLLRSDAISAMGQNDLDTKGYFIRNFFSYPASGFAGWAALPGVKAVGGDFNGDGASDVAVTGGAGWFSVPVAFLHLSDNTFTVTNHPIP</sequence>
<dbReference type="SUPFAM" id="SSF69318">
    <property type="entry name" value="Integrin alpha N-terminal domain"/>
    <property type="match status" value="1"/>
</dbReference>
<evidence type="ECO:0000256" key="1">
    <source>
        <dbReference type="ARBA" id="ARBA00022729"/>
    </source>
</evidence>
<dbReference type="PANTHER" id="PTHR46580">
    <property type="entry name" value="SENSOR KINASE-RELATED"/>
    <property type="match status" value="1"/>
</dbReference>
<dbReference type="RefSeq" id="WP_155336126.1">
    <property type="nucleotide sequence ID" value="NZ_BAAABN010000020.1"/>
</dbReference>
<dbReference type="OrthoDB" id="877328at2"/>
<evidence type="ECO:0000313" key="3">
    <source>
        <dbReference type="Proteomes" id="UP000334990"/>
    </source>
</evidence>
<keyword evidence="1" id="KW-0732">Signal</keyword>
<dbReference type="AlphaFoldDB" id="A0A5M3VV16"/>
<evidence type="ECO:0000313" key="2">
    <source>
        <dbReference type="EMBL" id="GER99749.1"/>
    </source>
</evidence>